<evidence type="ECO:0000313" key="2">
    <source>
        <dbReference type="Proteomes" id="UP001163603"/>
    </source>
</evidence>
<gene>
    <name evidence="1" type="ORF">Pint_18659</name>
</gene>
<comment type="caution">
    <text evidence="1">The sequence shown here is derived from an EMBL/GenBank/DDBJ whole genome shotgun (WGS) entry which is preliminary data.</text>
</comment>
<dbReference type="EMBL" id="CM047739">
    <property type="protein sequence ID" value="KAJ0043954.1"/>
    <property type="molecule type" value="Genomic_DNA"/>
</dbReference>
<proteinExistence type="predicted"/>
<sequence length="143" mass="15957">MENSSASRLEEGKRRDHQSSEEEEETFEVNDYEEDQDNIEADEAVAGNVGKRKVEGPFPNGSVSWSVSDPDVLDCPVCYELLTIPVFQCENGHVVCSTCCASAKLKNKCPSCSFRIGFKRCRAIERVLESVKIISQYKKNGAK</sequence>
<accession>A0ACC0Z1S8</accession>
<dbReference type="Proteomes" id="UP001163603">
    <property type="component" value="Chromosome 4"/>
</dbReference>
<reference evidence="2" key="1">
    <citation type="journal article" date="2023" name="G3 (Bethesda)">
        <title>Genome assembly and association tests identify interacting loci associated with vigor, precocity, and sex in interspecific pistachio rootstocks.</title>
        <authorList>
            <person name="Palmer W."/>
            <person name="Jacygrad E."/>
            <person name="Sagayaradj S."/>
            <person name="Cavanaugh K."/>
            <person name="Han R."/>
            <person name="Bertier L."/>
            <person name="Beede B."/>
            <person name="Kafkas S."/>
            <person name="Golino D."/>
            <person name="Preece J."/>
            <person name="Michelmore R."/>
        </authorList>
    </citation>
    <scope>NUCLEOTIDE SEQUENCE [LARGE SCALE GENOMIC DNA]</scope>
</reference>
<name>A0ACC0Z1S8_9ROSI</name>
<evidence type="ECO:0000313" key="1">
    <source>
        <dbReference type="EMBL" id="KAJ0043954.1"/>
    </source>
</evidence>
<organism evidence="1 2">
    <name type="scientific">Pistacia integerrima</name>
    <dbReference type="NCBI Taxonomy" id="434235"/>
    <lineage>
        <taxon>Eukaryota</taxon>
        <taxon>Viridiplantae</taxon>
        <taxon>Streptophyta</taxon>
        <taxon>Embryophyta</taxon>
        <taxon>Tracheophyta</taxon>
        <taxon>Spermatophyta</taxon>
        <taxon>Magnoliopsida</taxon>
        <taxon>eudicotyledons</taxon>
        <taxon>Gunneridae</taxon>
        <taxon>Pentapetalae</taxon>
        <taxon>rosids</taxon>
        <taxon>malvids</taxon>
        <taxon>Sapindales</taxon>
        <taxon>Anacardiaceae</taxon>
        <taxon>Pistacia</taxon>
    </lineage>
</organism>
<keyword evidence="2" id="KW-1185">Reference proteome</keyword>
<protein>
    <submittedName>
        <fullName evidence="1">Uncharacterized protein</fullName>
    </submittedName>
</protein>